<dbReference type="PANTHER" id="PTHR28118:SF1">
    <property type="entry name" value="POLYNUCLEOTIDE 5'-TRIPHOSPHATASE CTL1-RELATED"/>
    <property type="match status" value="1"/>
</dbReference>
<evidence type="ECO:0000256" key="5">
    <source>
        <dbReference type="ARBA" id="ARBA00022801"/>
    </source>
</evidence>
<evidence type="ECO:0000313" key="12">
    <source>
        <dbReference type="Proteomes" id="UP000037122"/>
    </source>
</evidence>
<dbReference type="PANTHER" id="PTHR28118">
    <property type="entry name" value="POLYNUCLEOTIDE 5'-TRIPHOSPHATASE-RELATED"/>
    <property type="match status" value="1"/>
</dbReference>
<comment type="subunit">
    <text evidence="8">Heterodimer. The mRNA-capping enzyme is composed of two separate chains alpha and beta, respectively a mRNA guanylyltransferase and an mRNA 5'-triphosphate monophosphatase.</text>
</comment>
<dbReference type="VEuPathDB" id="FungiDB:CJJ07_001543"/>
<dbReference type="GO" id="GO:0006370">
    <property type="term" value="P:7-methylguanosine mRNA capping"/>
    <property type="evidence" value="ECO:0007669"/>
    <property type="project" value="UniProtKB-UniRule"/>
</dbReference>
<keyword evidence="6 8" id="KW-0539">Nucleus</keyword>
<evidence type="ECO:0000313" key="11">
    <source>
        <dbReference type="EMBL" id="KNE00046.1"/>
    </source>
</evidence>
<dbReference type="GO" id="GO:0031533">
    <property type="term" value="C:mRNA capping enzyme complex"/>
    <property type="evidence" value="ECO:0007669"/>
    <property type="project" value="UniProtKB-UniRule"/>
</dbReference>
<proteinExistence type="inferred from homology"/>
<feature type="compositionally biased region" description="Basic and acidic residues" evidence="9">
    <location>
        <begin position="158"/>
        <end position="170"/>
    </location>
</feature>
<dbReference type="InterPro" id="IPR004206">
    <property type="entry name" value="mRNA_triPase_Cet1"/>
</dbReference>
<dbReference type="VEuPathDB" id="FungiDB:CJI97_000998"/>
<dbReference type="VEuPathDB" id="FungiDB:CJI96_0001366"/>
<organism evidence="11 12">
    <name type="scientific">Candidozyma auris</name>
    <name type="common">Yeast</name>
    <name type="synonym">Candida auris</name>
    <dbReference type="NCBI Taxonomy" id="498019"/>
    <lineage>
        <taxon>Eukaryota</taxon>
        <taxon>Fungi</taxon>
        <taxon>Dikarya</taxon>
        <taxon>Ascomycota</taxon>
        <taxon>Saccharomycotina</taxon>
        <taxon>Pichiomycetes</taxon>
        <taxon>Metschnikowiaceae</taxon>
        <taxon>Candidozyma</taxon>
    </lineage>
</organism>
<feature type="domain" description="mRNA triphosphatase Cet1-like" evidence="10">
    <location>
        <begin position="245"/>
        <end position="482"/>
    </location>
</feature>
<comment type="catalytic activity">
    <reaction evidence="7">
        <text>a 5'-end triphospho-ribonucleoside in mRNA + H2O = a 5'-end diphospho-ribonucleoside in mRNA + phosphate + H(+)</text>
        <dbReference type="Rhea" id="RHEA:67004"/>
        <dbReference type="Rhea" id="RHEA-COMP:17164"/>
        <dbReference type="Rhea" id="RHEA-COMP:17165"/>
        <dbReference type="ChEBI" id="CHEBI:15377"/>
        <dbReference type="ChEBI" id="CHEBI:15378"/>
        <dbReference type="ChEBI" id="CHEBI:43474"/>
        <dbReference type="ChEBI" id="CHEBI:167616"/>
        <dbReference type="ChEBI" id="CHEBI:167618"/>
        <dbReference type="EC" id="3.6.1.74"/>
    </reaction>
    <physiologicalReaction direction="left-to-right" evidence="7">
        <dbReference type="Rhea" id="RHEA:67005"/>
    </physiologicalReaction>
</comment>
<evidence type="ECO:0000256" key="9">
    <source>
        <dbReference type="SAM" id="MobiDB-lite"/>
    </source>
</evidence>
<dbReference type="VEuPathDB" id="FungiDB:QG37_02991"/>
<accession>A0A0L0P233</accession>
<comment type="cofactor">
    <cofactor evidence="1 8">
        <name>Mg(2+)</name>
        <dbReference type="ChEBI" id="CHEBI:18420"/>
    </cofactor>
</comment>
<dbReference type="VEuPathDB" id="FungiDB:B9J08_000979"/>
<dbReference type="Gene3D" id="3.20.100.10">
    <property type="entry name" value="mRNA triphosphatase Cet1-like"/>
    <property type="match status" value="1"/>
</dbReference>
<dbReference type="VEuPathDB" id="FungiDB:CJJ09_002939"/>
<evidence type="ECO:0000256" key="7">
    <source>
        <dbReference type="ARBA" id="ARBA00047740"/>
    </source>
</evidence>
<evidence type="ECO:0000256" key="8">
    <source>
        <dbReference type="RuleBase" id="RU367053"/>
    </source>
</evidence>
<comment type="function">
    <text evidence="8">First step of mRNA capping. Converts the 5'-triphosphate end of a nascent mRNA chain into a diphosphate end.</text>
</comment>
<feature type="compositionally biased region" description="Polar residues" evidence="9">
    <location>
        <begin position="111"/>
        <end position="120"/>
    </location>
</feature>
<evidence type="ECO:0000256" key="2">
    <source>
        <dbReference type="ARBA" id="ARBA00004123"/>
    </source>
</evidence>
<dbReference type="InterPro" id="IPR040343">
    <property type="entry name" value="Cet1/Ctl1"/>
</dbReference>
<dbReference type="AlphaFoldDB" id="A0A0L0P233"/>
<dbReference type="GO" id="GO:0140818">
    <property type="term" value="F:mRNA 5'-triphosphate monophosphatase activity"/>
    <property type="evidence" value="ECO:0007669"/>
    <property type="project" value="UniProtKB-EC"/>
</dbReference>
<reference evidence="12" key="1">
    <citation type="journal article" date="2015" name="BMC Genomics">
        <title>Draft genome of a commonly misdiagnosed multidrug resistant pathogen Candida auris.</title>
        <authorList>
            <person name="Chatterjee S."/>
            <person name="Alampalli S.V."/>
            <person name="Nageshan R.K."/>
            <person name="Chettiar S.T."/>
            <person name="Joshi S."/>
            <person name="Tatu U.S."/>
        </authorList>
    </citation>
    <scope>NUCLEOTIDE SEQUENCE [LARGE SCALE GENOMIC DNA]</scope>
    <source>
        <strain evidence="12">6684</strain>
    </source>
</reference>
<keyword evidence="5 8" id="KW-0378">Hydrolase</keyword>
<dbReference type="Proteomes" id="UP000037122">
    <property type="component" value="Unassembled WGS sequence"/>
</dbReference>
<feature type="compositionally biased region" description="Polar residues" evidence="9">
    <location>
        <begin position="85"/>
        <end position="96"/>
    </location>
</feature>
<dbReference type="SUPFAM" id="SSF55154">
    <property type="entry name" value="CYTH-like phosphatases"/>
    <property type="match status" value="1"/>
</dbReference>
<dbReference type="EC" id="3.6.1.74" evidence="8"/>
<comment type="similarity">
    <text evidence="3 8">Belongs to the fungal TPase family.</text>
</comment>
<gene>
    <name evidence="11" type="ORF">QG37_02991</name>
</gene>
<comment type="caution">
    <text evidence="11">The sequence shown here is derived from an EMBL/GenBank/DDBJ whole genome shotgun (WGS) entry which is preliminary data.</text>
</comment>
<sequence length="527" mass="60027">MNVGSILNGESQERSREDKQLKTPESKPWASPHQRHSINNLLNDPAPPAAEHRDSDSSFTETPRPYRSSIASLTNDKDVDFATGEETTNATRSSLDGANRKAVKGEKIELKTNQSELQDNFESKGKSEETLLSPKSEVKQEPSEKYVPPNKKSSSSVIDDKEIETLEKLKNSSKPRKPRRYTTPPIWAQEWIPLSQRWEGHVQKQSPTGPAENGAMVISDKHVFNQGQMTSVDLECSVTGVLPPTSVVRTIAEWIYANFVEIPLDNRQYLELELKFGTIIDKSTGRRLDIGVSTECIYTKQSDIKFDMGVHEVGWKEMTNYLEELEKAFQEQKRKAGGGQGKQGRKFSTLDSDVTDQFFQITERNEQPKKVRISKDNTLTPPRYVAIEKKRISDLYIHNPMSMYDLRLLMLFEFPIPENSVEPILKKNKPSLTRMKKRSTWSHAPTITRFDFTKVSVPKTLKSKLGKAVVESDTSYEVELEMDPVEIFHGFDKIRDGSDTIRFEELVEIFLNNARILNNRVTKLASK</sequence>
<feature type="region of interest" description="Disordered" evidence="9">
    <location>
        <begin position="1"/>
        <end position="182"/>
    </location>
</feature>
<dbReference type="Pfam" id="PF02940">
    <property type="entry name" value="mRNA_triPase"/>
    <property type="match status" value="1"/>
</dbReference>
<comment type="subcellular location">
    <subcellularLocation>
        <location evidence="2 8">Nucleus</location>
    </subcellularLocation>
</comment>
<dbReference type="InterPro" id="IPR037009">
    <property type="entry name" value="mRNA_triPase_Cet1_sf"/>
</dbReference>
<dbReference type="CDD" id="cd07470">
    <property type="entry name" value="CYTH-like_mRNA_RTPase"/>
    <property type="match status" value="1"/>
</dbReference>
<feature type="compositionally biased region" description="Basic and acidic residues" evidence="9">
    <location>
        <begin position="11"/>
        <end position="25"/>
    </location>
</feature>
<dbReference type="EMBL" id="LGST01000020">
    <property type="protein sequence ID" value="KNE00046.1"/>
    <property type="molecule type" value="Genomic_DNA"/>
</dbReference>
<keyword evidence="8" id="KW-0506">mRNA capping</keyword>
<dbReference type="GO" id="GO:0004651">
    <property type="term" value="F:polynucleotide 5'-phosphatase activity"/>
    <property type="evidence" value="ECO:0007669"/>
    <property type="project" value="UniProtKB-UniRule"/>
</dbReference>
<protein>
    <recommendedName>
        <fullName evidence="8">mRNA-capping enzyme subunit beta</fullName>
        <ecNumber evidence="8">3.6.1.74</ecNumber>
    </recommendedName>
    <alternativeName>
        <fullName evidence="8">mRNA 5'-phosphatase</fullName>
    </alternativeName>
    <alternativeName>
        <fullName evidence="8">mRNA 5'-triphosphate monophosphatase</fullName>
    </alternativeName>
</protein>
<evidence type="ECO:0000256" key="3">
    <source>
        <dbReference type="ARBA" id="ARBA00006345"/>
    </source>
</evidence>
<evidence type="ECO:0000256" key="6">
    <source>
        <dbReference type="ARBA" id="ARBA00023242"/>
    </source>
</evidence>
<feature type="compositionally biased region" description="Basic residues" evidence="9">
    <location>
        <begin position="171"/>
        <end position="180"/>
    </location>
</feature>
<keyword evidence="4 8" id="KW-0507">mRNA processing</keyword>
<name>A0A0L0P233_CANAR</name>
<evidence type="ECO:0000256" key="4">
    <source>
        <dbReference type="ARBA" id="ARBA00022664"/>
    </source>
</evidence>
<evidence type="ECO:0000256" key="1">
    <source>
        <dbReference type="ARBA" id="ARBA00001946"/>
    </source>
</evidence>
<dbReference type="InterPro" id="IPR033469">
    <property type="entry name" value="CYTH-like_dom_sf"/>
</dbReference>
<evidence type="ECO:0000259" key="10">
    <source>
        <dbReference type="Pfam" id="PF02940"/>
    </source>
</evidence>